<protein>
    <recommendedName>
        <fullName evidence="3">Carboxylesterase type B domain-containing protein</fullName>
    </recommendedName>
</protein>
<dbReference type="InterPro" id="IPR050309">
    <property type="entry name" value="Type-B_Carboxylest/Lipase"/>
</dbReference>
<evidence type="ECO:0000256" key="2">
    <source>
        <dbReference type="SAM" id="SignalP"/>
    </source>
</evidence>
<dbReference type="InterPro" id="IPR029058">
    <property type="entry name" value="AB_hydrolase_fold"/>
</dbReference>
<dbReference type="Pfam" id="PF00135">
    <property type="entry name" value="COesterase"/>
    <property type="match status" value="1"/>
</dbReference>
<evidence type="ECO:0000313" key="4">
    <source>
        <dbReference type="EMBL" id="JAS09788.1"/>
    </source>
</evidence>
<dbReference type="InterPro" id="IPR002018">
    <property type="entry name" value="CarbesteraseB"/>
</dbReference>
<name>A0A1B6C8G5_9HEMI</name>
<feature type="domain" description="Carboxylesterase type B" evidence="3">
    <location>
        <begin position="35"/>
        <end position="161"/>
    </location>
</feature>
<dbReference type="PANTHER" id="PTHR11559">
    <property type="entry name" value="CARBOXYLESTERASE"/>
    <property type="match status" value="1"/>
</dbReference>
<accession>A0A1B6C8G5</accession>
<feature type="chain" id="PRO_5008580183" description="Carboxylesterase type B domain-containing protein" evidence="2">
    <location>
        <begin position="28"/>
        <end position="161"/>
    </location>
</feature>
<reference evidence="4" key="1">
    <citation type="submission" date="2015-12" db="EMBL/GenBank/DDBJ databases">
        <title>De novo transcriptome assembly of four potential Pierce s Disease insect vectors from Arizona vineyards.</title>
        <authorList>
            <person name="Tassone E.E."/>
        </authorList>
    </citation>
    <scope>NUCLEOTIDE SEQUENCE</scope>
</reference>
<feature type="signal peptide" evidence="2">
    <location>
        <begin position="1"/>
        <end position="27"/>
    </location>
</feature>
<feature type="non-terminal residue" evidence="4">
    <location>
        <position position="161"/>
    </location>
</feature>
<keyword evidence="1" id="KW-0325">Glycoprotein</keyword>
<keyword evidence="2" id="KW-0732">Signal</keyword>
<dbReference type="SUPFAM" id="SSF53474">
    <property type="entry name" value="alpha/beta-Hydrolases"/>
    <property type="match status" value="1"/>
</dbReference>
<gene>
    <name evidence="4" type="ORF">g.3721</name>
</gene>
<evidence type="ECO:0000259" key="3">
    <source>
        <dbReference type="Pfam" id="PF00135"/>
    </source>
</evidence>
<organism evidence="4">
    <name type="scientific">Clastoptera arizonana</name>
    <name type="common">Arizona spittle bug</name>
    <dbReference type="NCBI Taxonomy" id="38151"/>
    <lineage>
        <taxon>Eukaryota</taxon>
        <taxon>Metazoa</taxon>
        <taxon>Ecdysozoa</taxon>
        <taxon>Arthropoda</taxon>
        <taxon>Hexapoda</taxon>
        <taxon>Insecta</taxon>
        <taxon>Pterygota</taxon>
        <taxon>Neoptera</taxon>
        <taxon>Paraneoptera</taxon>
        <taxon>Hemiptera</taxon>
        <taxon>Auchenorrhyncha</taxon>
        <taxon>Cercopoidea</taxon>
        <taxon>Clastopteridae</taxon>
        <taxon>Clastoptera</taxon>
    </lineage>
</organism>
<proteinExistence type="predicted"/>
<feature type="non-terminal residue" evidence="4">
    <location>
        <position position="1"/>
    </location>
</feature>
<dbReference type="AlphaFoldDB" id="A0A1B6C8G5"/>
<sequence length="161" mass="18371">QTVDWRIKMKLILFCFVLKNFIVQVLLAPTDEFAEVRISKGKIRGRMVVRPEIPLTYYSFLGIPYAQPPVGPLRFKPPQPPFPWSGVKETLSPGEECFQKQLFQSGSEDCLYINVYTTQLPKDGTPLKAVMFWIYGGLFKLGNGYSNYGPEFLLNKDVVLV</sequence>
<evidence type="ECO:0000256" key="1">
    <source>
        <dbReference type="ARBA" id="ARBA00023180"/>
    </source>
</evidence>
<dbReference type="EMBL" id="GEDC01027510">
    <property type="protein sequence ID" value="JAS09788.1"/>
    <property type="molecule type" value="Transcribed_RNA"/>
</dbReference>
<dbReference type="Gene3D" id="3.40.50.1820">
    <property type="entry name" value="alpha/beta hydrolase"/>
    <property type="match status" value="1"/>
</dbReference>